<proteinExistence type="predicted"/>
<accession>A0A6N9TDG3</accession>
<gene>
    <name evidence="2" type="ORF">GTQ48_07380</name>
</gene>
<sequence length="308" mass="35093">MFIVSAIALSGYFYNEKSYKHKYAIKRMTGYLLFYRLLFSGSKFLVAAGFFYFFTVPVLKTLANEESVFGDGQTYGQYLLNIFDSWAPYKLLFITLATFCVSVIYTWLTNLLSIAKIFLSHNINEFFAGVYVKAQKKSGNENDYIKEFKKAKITLKKAKRLLKVHRYKAAEKNEFKLHLFEATLKWNPVLVSLSTGKAYVGYVFADKMESIHAEDDAFSIIPVASGYRDDDQKFKINELHENIATELIDISESDKRGASLNNTPINDPRIQLAESLSESFRVSFPFSSVVSVSYFKISDIKSACKTGV</sequence>
<name>A0A6N9TDG3_9ALTE</name>
<evidence type="ECO:0000256" key="1">
    <source>
        <dbReference type="SAM" id="Phobius"/>
    </source>
</evidence>
<organism evidence="2 3">
    <name type="scientific">Alteromonas genovensis</name>
    <dbReference type="NCBI Taxonomy" id="471225"/>
    <lineage>
        <taxon>Bacteria</taxon>
        <taxon>Pseudomonadati</taxon>
        <taxon>Pseudomonadota</taxon>
        <taxon>Gammaproteobacteria</taxon>
        <taxon>Alteromonadales</taxon>
        <taxon>Alteromonadaceae</taxon>
        <taxon>Alteromonas/Salinimonas group</taxon>
        <taxon>Alteromonas</taxon>
    </lineage>
</organism>
<protein>
    <submittedName>
        <fullName evidence="2">Uncharacterized protein</fullName>
    </submittedName>
</protein>
<keyword evidence="3" id="KW-1185">Reference proteome</keyword>
<feature type="transmembrane region" description="Helical" evidence="1">
    <location>
        <begin position="89"/>
        <end position="108"/>
    </location>
</feature>
<keyword evidence="1" id="KW-1133">Transmembrane helix</keyword>
<dbReference type="RefSeq" id="WP_163105958.1">
    <property type="nucleotide sequence ID" value="NZ_JAAAWO010000004.1"/>
</dbReference>
<comment type="caution">
    <text evidence="2">The sequence shown here is derived from an EMBL/GenBank/DDBJ whole genome shotgun (WGS) entry which is preliminary data.</text>
</comment>
<dbReference type="AlphaFoldDB" id="A0A6N9TDG3"/>
<feature type="transmembrane region" description="Helical" evidence="1">
    <location>
        <begin position="33"/>
        <end position="54"/>
    </location>
</feature>
<dbReference type="EMBL" id="JAAAWO010000004">
    <property type="protein sequence ID" value="NDW15337.1"/>
    <property type="molecule type" value="Genomic_DNA"/>
</dbReference>
<dbReference type="Proteomes" id="UP000471381">
    <property type="component" value="Unassembled WGS sequence"/>
</dbReference>
<keyword evidence="1" id="KW-0812">Transmembrane</keyword>
<evidence type="ECO:0000313" key="2">
    <source>
        <dbReference type="EMBL" id="NDW15337.1"/>
    </source>
</evidence>
<reference evidence="2 3" key="1">
    <citation type="submission" date="2020-01" db="EMBL/GenBank/DDBJ databases">
        <title>Genomes of bacteria type strains.</title>
        <authorList>
            <person name="Chen J."/>
            <person name="Zhu S."/>
            <person name="Yang J."/>
        </authorList>
    </citation>
    <scope>NUCLEOTIDE SEQUENCE [LARGE SCALE GENOMIC DNA]</scope>
    <source>
        <strain evidence="2 3">LMG 24078</strain>
    </source>
</reference>
<keyword evidence="1" id="KW-0472">Membrane</keyword>
<evidence type="ECO:0000313" key="3">
    <source>
        <dbReference type="Proteomes" id="UP000471381"/>
    </source>
</evidence>